<dbReference type="Pfam" id="PF20321">
    <property type="entry name" value="DUF6616"/>
    <property type="match status" value="1"/>
</dbReference>
<protein>
    <recommendedName>
        <fullName evidence="3">NIPSNAP domain-containing protein</fullName>
    </recommendedName>
</protein>
<name>A0A4S5BQ14_9BURK</name>
<dbReference type="InterPro" id="IPR046724">
    <property type="entry name" value="DUF6616"/>
</dbReference>
<sequence length="112" mass="12044">MKHYLVELYTPNAAWKALPAQDKQAWLASIQAAMGGLAALGVELLSLSAIAPGIAHNSQHQFIGIWRFESASARDALLSGIQACGWYQYFDHLNAACESGSFETHLAALQAA</sequence>
<evidence type="ECO:0000313" key="2">
    <source>
        <dbReference type="Proteomes" id="UP000306236"/>
    </source>
</evidence>
<keyword evidence="2" id="KW-1185">Reference proteome</keyword>
<evidence type="ECO:0000313" key="1">
    <source>
        <dbReference type="EMBL" id="THJ31888.1"/>
    </source>
</evidence>
<accession>A0A4S5BQ14</accession>
<dbReference type="OrthoDB" id="670883at2"/>
<gene>
    <name evidence="1" type="ORF">E8K88_13750</name>
</gene>
<dbReference type="EMBL" id="SSWX01000019">
    <property type="protein sequence ID" value="THJ31888.1"/>
    <property type="molecule type" value="Genomic_DNA"/>
</dbReference>
<dbReference type="AlphaFoldDB" id="A0A4S5BQ14"/>
<proteinExistence type="predicted"/>
<evidence type="ECO:0008006" key="3">
    <source>
        <dbReference type="Google" id="ProtNLM"/>
    </source>
</evidence>
<dbReference type="RefSeq" id="WP_136407253.1">
    <property type="nucleotide sequence ID" value="NZ_SSWX01000019.1"/>
</dbReference>
<comment type="caution">
    <text evidence="1">The sequence shown here is derived from an EMBL/GenBank/DDBJ whole genome shotgun (WGS) entry which is preliminary data.</text>
</comment>
<reference evidence="1 2" key="1">
    <citation type="submission" date="2019-04" db="EMBL/GenBank/DDBJ databases">
        <title>Lampropedia sp YIM MLB12 draf genome.</title>
        <authorList>
            <person name="Wang Y.-X."/>
        </authorList>
    </citation>
    <scope>NUCLEOTIDE SEQUENCE [LARGE SCALE GENOMIC DNA]</scope>
    <source>
        <strain evidence="1 2">YIM MLB12</strain>
    </source>
</reference>
<organism evidence="1 2">
    <name type="scientific">Lampropedia aestuarii</name>
    <dbReference type="NCBI Taxonomy" id="2562762"/>
    <lineage>
        <taxon>Bacteria</taxon>
        <taxon>Pseudomonadati</taxon>
        <taxon>Pseudomonadota</taxon>
        <taxon>Betaproteobacteria</taxon>
        <taxon>Burkholderiales</taxon>
        <taxon>Comamonadaceae</taxon>
        <taxon>Lampropedia</taxon>
    </lineage>
</organism>
<dbReference type="Proteomes" id="UP000306236">
    <property type="component" value="Unassembled WGS sequence"/>
</dbReference>